<evidence type="ECO:0000313" key="11">
    <source>
        <dbReference type="EMBL" id="KAJ7785216.1"/>
    </source>
</evidence>
<dbReference type="GO" id="GO:0016020">
    <property type="term" value="C:membrane"/>
    <property type="evidence" value="ECO:0007669"/>
    <property type="project" value="UniProtKB-SubCell"/>
</dbReference>
<evidence type="ECO:0000256" key="4">
    <source>
        <dbReference type="ARBA" id="ARBA00022692"/>
    </source>
</evidence>
<dbReference type="InterPro" id="IPR020846">
    <property type="entry name" value="MFS_dom"/>
</dbReference>
<proteinExistence type="inferred from homology"/>
<dbReference type="AlphaFoldDB" id="A0AAD7KGY1"/>
<protein>
    <submittedName>
        <fullName evidence="11">Hexose transporter</fullName>
    </submittedName>
</protein>
<comment type="caution">
    <text evidence="11">The sequence shown here is derived from an EMBL/GenBank/DDBJ whole genome shotgun (WGS) entry which is preliminary data.</text>
</comment>
<feature type="transmembrane region" description="Helical" evidence="9">
    <location>
        <begin position="130"/>
        <end position="151"/>
    </location>
</feature>
<keyword evidence="5 9" id="KW-1133">Transmembrane helix</keyword>
<dbReference type="PROSITE" id="PS50850">
    <property type="entry name" value="MFS"/>
    <property type="match status" value="1"/>
</dbReference>
<feature type="transmembrane region" description="Helical" evidence="9">
    <location>
        <begin position="106"/>
        <end position="124"/>
    </location>
</feature>
<evidence type="ECO:0000256" key="9">
    <source>
        <dbReference type="SAM" id="Phobius"/>
    </source>
</evidence>
<feature type="transmembrane region" description="Helical" evidence="9">
    <location>
        <begin position="452"/>
        <end position="471"/>
    </location>
</feature>
<feature type="transmembrane region" description="Helical" evidence="9">
    <location>
        <begin position="423"/>
        <end position="440"/>
    </location>
</feature>
<sequence length="526" mass="58643">MVAGPAPLASNNNAYTHLMDPSRKWYNNRRLITLNAWIVLLLITSSTNGYDGSMMNGLQSLTQWEVFFDHPTKGKLGLLNAIQNIGALAGYPFAPYLSDGIGRRRTVFLGALIMCIAVAIQTAAQSVGMFIGARFLIGFGLTFAANAAPMLVTELSYPKYRAPLTSTYNSLWYSGAIVAAWATFGTFHINNTWAWRVPSVLQALPSVLQVFLVLFAPESPRWLVSKGREEEALKILAYYHADSNEDDPLVKYEFEEIRAAIEFDRTVAANVGWKSFLSTPGNRKRVRIIVAIAFFSQWSANGLVSYYLNKILTSIGVTSPTIQLLINGILQIWNLAWALAASSMVERFGRRLLFLTSVVLMTLFFTLQTICTARFEIDGNESAAHAVIAFIFLYYAAYDLAFTPLIVTYTLEILPYNIRAKGFNIFNFTISLALIFNQYVNPIALAAITWKYYIVYCVWLVCEGVFLYFYVIETKNRTLEETAAIFDGVAATDEIVQNAAAQAGVKHDILNDKVDERVDEKASTAS</sequence>
<evidence type="ECO:0000256" key="2">
    <source>
        <dbReference type="ARBA" id="ARBA00010992"/>
    </source>
</evidence>
<keyword evidence="4 9" id="KW-0812">Transmembrane</keyword>
<feature type="transmembrane region" description="Helical" evidence="9">
    <location>
        <begin position="171"/>
        <end position="189"/>
    </location>
</feature>
<feature type="domain" description="Major facilitator superfamily (MFS) profile" evidence="10">
    <location>
        <begin position="37"/>
        <end position="475"/>
    </location>
</feature>
<dbReference type="PANTHER" id="PTHR48022">
    <property type="entry name" value="PLASTIDIC GLUCOSE TRANSPORTER 4"/>
    <property type="match status" value="1"/>
</dbReference>
<comment type="similarity">
    <text evidence="2 8">Belongs to the major facilitator superfamily. Sugar transporter (TC 2.A.1.1) family.</text>
</comment>
<dbReference type="SUPFAM" id="SSF103473">
    <property type="entry name" value="MFS general substrate transporter"/>
    <property type="match status" value="1"/>
</dbReference>
<evidence type="ECO:0000256" key="3">
    <source>
        <dbReference type="ARBA" id="ARBA00022448"/>
    </source>
</evidence>
<feature type="transmembrane region" description="Helical" evidence="9">
    <location>
        <begin position="352"/>
        <end position="375"/>
    </location>
</feature>
<evidence type="ECO:0000256" key="5">
    <source>
        <dbReference type="ARBA" id="ARBA00022989"/>
    </source>
</evidence>
<evidence type="ECO:0000256" key="8">
    <source>
        <dbReference type="RuleBase" id="RU003346"/>
    </source>
</evidence>
<keyword evidence="3 8" id="KW-0813">Transport</keyword>
<evidence type="ECO:0000256" key="1">
    <source>
        <dbReference type="ARBA" id="ARBA00004141"/>
    </source>
</evidence>
<evidence type="ECO:0000259" key="10">
    <source>
        <dbReference type="PROSITE" id="PS50850"/>
    </source>
</evidence>
<dbReference type="InterPro" id="IPR003663">
    <property type="entry name" value="Sugar/inositol_transpt"/>
</dbReference>
<feature type="transmembrane region" description="Helical" evidence="9">
    <location>
        <begin position="31"/>
        <end position="50"/>
    </location>
</feature>
<dbReference type="InterPro" id="IPR050360">
    <property type="entry name" value="MFS_Sugar_Transporters"/>
</dbReference>
<dbReference type="FunFam" id="1.20.1250.20:FF:000117">
    <property type="entry name" value="MFS hexose transporter"/>
    <property type="match status" value="1"/>
</dbReference>
<dbReference type="InterPro" id="IPR036259">
    <property type="entry name" value="MFS_trans_sf"/>
</dbReference>
<feature type="transmembrane region" description="Helical" evidence="9">
    <location>
        <begin position="76"/>
        <end position="94"/>
    </location>
</feature>
<keyword evidence="6 9" id="KW-0472">Membrane</keyword>
<feature type="transmembrane region" description="Helical" evidence="9">
    <location>
        <begin position="387"/>
        <end position="411"/>
    </location>
</feature>
<dbReference type="Pfam" id="PF00083">
    <property type="entry name" value="Sugar_tr"/>
    <property type="match status" value="1"/>
</dbReference>
<dbReference type="Proteomes" id="UP001215280">
    <property type="component" value="Unassembled WGS sequence"/>
</dbReference>
<dbReference type="EMBL" id="JARJLG010000001">
    <property type="protein sequence ID" value="KAJ7785216.1"/>
    <property type="molecule type" value="Genomic_DNA"/>
</dbReference>
<keyword evidence="12" id="KW-1185">Reference proteome</keyword>
<feature type="transmembrane region" description="Helical" evidence="9">
    <location>
        <begin position="288"/>
        <end position="308"/>
    </location>
</feature>
<reference evidence="11" key="1">
    <citation type="submission" date="2023-03" db="EMBL/GenBank/DDBJ databases">
        <title>Massive genome expansion in bonnet fungi (Mycena s.s.) driven by repeated elements and novel gene families across ecological guilds.</title>
        <authorList>
            <consortium name="Lawrence Berkeley National Laboratory"/>
            <person name="Harder C.B."/>
            <person name="Miyauchi S."/>
            <person name="Viragh M."/>
            <person name="Kuo A."/>
            <person name="Thoen E."/>
            <person name="Andreopoulos B."/>
            <person name="Lu D."/>
            <person name="Skrede I."/>
            <person name="Drula E."/>
            <person name="Henrissat B."/>
            <person name="Morin E."/>
            <person name="Kohler A."/>
            <person name="Barry K."/>
            <person name="LaButti K."/>
            <person name="Morin E."/>
            <person name="Salamov A."/>
            <person name="Lipzen A."/>
            <person name="Mereny Z."/>
            <person name="Hegedus B."/>
            <person name="Baldrian P."/>
            <person name="Stursova M."/>
            <person name="Weitz H."/>
            <person name="Taylor A."/>
            <person name="Grigoriev I.V."/>
            <person name="Nagy L.G."/>
            <person name="Martin F."/>
            <person name="Kauserud H."/>
        </authorList>
    </citation>
    <scope>NUCLEOTIDE SEQUENCE</scope>
    <source>
        <strain evidence="11">CBHHK188m</strain>
    </source>
</reference>
<evidence type="ECO:0000256" key="6">
    <source>
        <dbReference type="ARBA" id="ARBA00023136"/>
    </source>
</evidence>
<dbReference type="Gene3D" id="1.20.1250.20">
    <property type="entry name" value="MFS general substrate transporter like domains"/>
    <property type="match status" value="1"/>
</dbReference>
<organism evidence="11 12">
    <name type="scientific">Mycena maculata</name>
    <dbReference type="NCBI Taxonomy" id="230809"/>
    <lineage>
        <taxon>Eukaryota</taxon>
        <taxon>Fungi</taxon>
        <taxon>Dikarya</taxon>
        <taxon>Basidiomycota</taxon>
        <taxon>Agaricomycotina</taxon>
        <taxon>Agaricomycetes</taxon>
        <taxon>Agaricomycetidae</taxon>
        <taxon>Agaricales</taxon>
        <taxon>Marasmiineae</taxon>
        <taxon>Mycenaceae</taxon>
        <taxon>Mycena</taxon>
    </lineage>
</organism>
<comment type="catalytic activity">
    <reaction evidence="7">
        <text>myo-inositol(out) + H(+)(out) = myo-inositol(in) + H(+)(in)</text>
        <dbReference type="Rhea" id="RHEA:60364"/>
        <dbReference type="ChEBI" id="CHEBI:15378"/>
        <dbReference type="ChEBI" id="CHEBI:17268"/>
    </reaction>
</comment>
<evidence type="ECO:0000313" key="12">
    <source>
        <dbReference type="Proteomes" id="UP001215280"/>
    </source>
</evidence>
<accession>A0AAD7KGY1</accession>
<dbReference type="InterPro" id="IPR005828">
    <property type="entry name" value="MFS_sugar_transport-like"/>
</dbReference>
<feature type="transmembrane region" description="Helical" evidence="9">
    <location>
        <begin position="320"/>
        <end position="340"/>
    </location>
</feature>
<gene>
    <name evidence="11" type="ORF">DFH07DRAFT_5611</name>
</gene>
<name>A0AAD7KGY1_9AGAR</name>
<evidence type="ECO:0000256" key="7">
    <source>
        <dbReference type="ARBA" id="ARBA00049119"/>
    </source>
</evidence>
<comment type="subcellular location">
    <subcellularLocation>
        <location evidence="1">Membrane</location>
        <topology evidence="1">Multi-pass membrane protein</topology>
    </subcellularLocation>
</comment>
<dbReference type="GO" id="GO:0005351">
    <property type="term" value="F:carbohydrate:proton symporter activity"/>
    <property type="evidence" value="ECO:0007669"/>
    <property type="project" value="TreeGrafter"/>
</dbReference>
<feature type="transmembrane region" description="Helical" evidence="9">
    <location>
        <begin position="195"/>
        <end position="216"/>
    </location>
</feature>
<dbReference type="PANTHER" id="PTHR48022:SF64">
    <property type="entry name" value="MAJOR FACILITATOR SUPERFAMILY (MFS) PROFILE DOMAIN-CONTAINING PROTEIN"/>
    <property type="match status" value="1"/>
</dbReference>
<dbReference type="NCBIfam" id="TIGR00879">
    <property type="entry name" value="SP"/>
    <property type="match status" value="1"/>
</dbReference>